<protein>
    <recommendedName>
        <fullName evidence="7">DUF1707 domain-containing protein</fullName>
    </recommendedName>
</protein>
<keyword evidence="2 6" id="KW-0812">Transmembrane</keyword>
<keyword evidence="3 6" id="KW-1133">Transmembrane helix</keyword>
<evidence type="ECO:0000256" key="2">
    <source>
        <dbReference type="ARBA" id="ARBA00022692"/>
    </source>
</evidence>
<accession>A0A223S109</accession>
<feature type="transmembrane region" description="Helical" evidence="6">
    <location>
        <begin position="202"/>
        <end position="222"/>
    </location>
</feature>
<dbReference type="Proteomes" id="UP000215005">
    <property type="component" value="Chromosome"/>
</dbReference>
<evidence type="ECO:0000256" key="1">
    <source>
        <dbReference type="ARBA" id="ARBA00004141"/>
    </source>
</evidence>
<feature type="compositionally biased region" description="Pro residues" evidence="5">
    <location>
        <begin position="141"/>
        <end position="152"/>
    </location>
</feature>
<feature type="region of interest" description="Disordered" evidence="5">
    <location>
        <begin position="135"/>
        <end position="156"/>
    </location>
</feature>
<comment type="subcellular location">
    <subcellularLocation>
        <location evidence="1">Membrane</location>
        <topology evidence="1">Multi-pass membrane protein</topology>
    </subcellularLocation>
</comment>
<sequence length="259" mass="27997">MVGAYPWANQGPLRAIPHGLSGSGGASWRGMGGSVLSGRAPRHGDWRGVSVAVHDPMSAPGQDGRGGRVPDRFRGPAQPAIRLTHADRDAAAETLKEAFAEGQLDDDEFEERLGLAMKAKFPAELEPLLSDIVPRQTGAAAPPPRSDVPEAPPTGSERLWAAGGHVSGYFLFPLGPLLVLLANGNTSPFVRRHAVEALNYQLTFLIGTIVMLGLWWLVIPVLVWIPMFLGWIFMPVIAGFVGLAGGRWKYPFTWRPVRE</sequence>
<evidence type="ECO:0000256" key="5">
    <source>
        <dbReference type="SAM" id="MobiDB-lite"/>
    </source>
</evidence>
<keyword evidence="4 6" id="KW-0472">Membrane</keyword>
<dbReference type="KEGG" id="ngv:CDO52_02465"/>
<dbReference type="Pfam" id="PF08044">
    <property type="entry name" value="DUF1707"/>
    <property type="match status" value="1"/>
</dbReference>
<dbReference type="OrthoDB" id="3734539at2"/>
<dbReference type="AlphaFoldDB" id="A0A223S109"/>
<evidence type="ECO:0000256" key="4">
    <source>
        <dbReference type="ARBA" id="ARBA00023136"/>
    </source>
</evidence>
<feature type="domain" description="DUF1707" evidence="7">
    <location>
        <begin position="81"/>
        <end position="131"/>
    </location>
</feature>
<name>A0A223S109_9ACTN</name>
<proteinExistence type="predicted"/>
<evidence type="ECO:0000259" key="7">
    <source>
        <dbReference type="Pfam" id="PF08044"/>
    </source>
</evidence>
<organism evidence="8 9">
    <name type="scientific">Nocardiopsis gilva YIM 90087</name>
    <dbReference type="NCBI Taxonomy" id="1235441"/>
    <lineage>
        <taxon>Bacteria</taxon>
        <taxon>Bacillati</taxon>
        <taxon>Actinomycetota</taxon>
        <taxon>Actinomycetes</taxon>
        <taxon>Streptosporangiales</taxon>
        <taxon>Nocardiopsidaceae</taxon>
        <taxon>Nocardiopsis</taxon>
    </lineage>
</organism>
<evidence type="ECO:0000313" key="9">
    <source>
        <dbReference type="Proteomes" id="UP000215005"/>
    </source>
</evidence>
<keyword evidence="9" id="KW-1185">Reference proteome</keyword>
<evidence type="ECO:0000313" key="8">
    <source>
        <dbReference type="EMBL" id="ASU81801.1"/>
    </source>
</evidence>
<gene>
    <name evidence="8" type="ORF">CDO52_02465</name>
</gene>
<dbReference type="EMBL" id="CP022753">
    <property type="protein sequence ID" value="ASU81801.1"/>
    <property type="molecule type" value="Genomic_DNA"/>
</dbReference>
<feature type="transmembrane region" description="Helical" evidence="6">
    <location>
        <begin position="228"/>
        <end position="248"/>
    </location>
</feature>
<reference evidence="8 9" key="1">
    <citation type="submission" date="2017-08" db="EMBL/GenBank/DDBJ databases">
        <title>The complete genome sequence of Nocardiopsis gilva YIM 90087.</title>
        <authorList>
            <person name="Yin M."/>
            <person name="Tang S."/>
        </authorList>
    </citation>
    <scope>NUCLEOTIDE SEQUENCE [LARGE SCALE GENOMIC DNA]</scope>
    <source>
        <strain evidence="8 9">YIM 90087</strain>
    </source>
</reference>
<evidence type="ECO:0000256" key="6">
    <source>
        <dbReference type="SAM" id="Phobius"/>
    </source>
</evidence>
<dbReference type="InterPro" id="IPR019109">
    <property type="entry name" value="MamF_MmsF"/>
</dbReference>
<evidence type="ECO:0000256" key="3">
    <source>
        <dbReference type="ARBA" id="ARBA00022989"/>
    </source>
</evidence>
<dbReference type="Pfam" id="PF09685">
    <property type="entry name" value="MamF_MmsF"/>
    <property type="match status" value="1"/>
</dbReference>
<feature type="transmembrane region" description="Helical" evidence="6">
    <location>
        <begin position="159"/>
        <end position="181"/>
    </location>
</feature>
<dbReference type="InterPro" id="IPR012551">
    <property type="entry name" value="DUF1707_SHOCT-like"/>
</dbReference>